<evidence type="ECO:0000313" key="2">
    <source>
        <dbReference type="Proteomes" id="UP000602004"/>
    </source>
</evidence>
<sequence length="177" mass="19431">MRVRERLCVELGAIRPRWDAWCTRRGVTAGDGVRQLIAAAVNAGLGDQPVAIESALVQAIVGESRSRIEIRLTVAERNAVELRAATWGLNSNRWIVALVRAQLSREPQLGEQEMNLLSASNLQLAAISRTLGQLMRGGGAELTFQDRADFGGIREQIDAHLRAVAGVIRANLDRWSR</sequence>
<name>A0ABQ1LTL1_9BURK</name>
<dbReference type="EMBL" id="BMHL01000002">
    <property type="protein sequence ID" value="GGC27469.1"/>
    <property type="molecule type" value="Genomic_DNA"/>
</dbReference>
<dbReference type="Proteomes" id="UP000602004">
    <property type="component" value="Unassembled WGS sequence"/>
</dbReference>
<protein>
    <recommendedName>
        <fullName evidence="3">Plasmid-related protein</fullName>
    </recommendedName>
</protein>
<keyword evidence="2" id="KW-1185">Reference proteome</keyword>
<accession>A0ABQ1LTL1</accession>
<proteinExistence type="predicted"/>
<reference evidence="2" key="1">
    <citation type="journal article" date="2019" name="Int. J. Syst. Evol. Microbiol.">
        <title>The Global Catalogue of Microorganisms (GCM) 10K type strain sequencing project: providing services to taxonomists for standard genome sequencing and annotation.</title>
        <authorList>
            <consortium name="The Broad Institute Genomics Platform"/>
            <consortium name="The Broad Institute Genome Sequencing Center for Infectious Disease"/>
            <person name="Wu L."/>
            <person name="Ma J."/>
        </authorList>
    </citation>
    <scope>NUCLEOTIDE SEQUENCE [LARGE SCALE GENOMIC DNA]</scope>
    <source>
        <strain evidence="2">CGMCC 1.15103</strain>
    </source>
</reference>
<dbReference type="RefSeq" id="WP_115782937.1">
    <property type="nucleotide sequence ID" value="NZ_BMHL01000002.1"/>
</dbReference>
<gene>
    <name evidence="1" type="ORF">GCM10011400_12350</name>
</gene>
<evidence type="ECO:0000313" key="1">
    <source>
        <dbReference type="EMBL" id="GGC27469.1"/>
    </source>
</evidence>
<evidence type="ECO:0008006" key="3">
    <source>
        <dbReference type="Google" id="ProtNLM"/>
    </source>
</evidence>
<organism evidence="1 2">
    <name type="scientific">Paraburkholderia caffeinilytica</name>
    <dbReference type="NCBI Taxonomy" id="1761016"/>
    <lineage>
        <taxon>Bacteria</taxon>
        <taxon>Pseudomonadati</taxon>
        <taxon>Pseudomonadota</taxon>
        <taxon>Betaproteobacteria</taxon>
        <taxon>Burkholderiales</taxon>
        <taxon>Burkholderiaceae</taxon>
        <taxon>Paraburkholderia</taxon>
    </lineage>
</organism>
<comment type="caution">
    <text evidence="1">The sequence shown here is derived from an EMBL/GenBank/DDBJ whole genome shotgun (WGS) entry which is preliminary data.</text>
</comment>